<evidence type="ECO:0000313" key="2">
    <source>
        <dbReference type="Proteomes" id="UP000069205"/>
    </source>
</evidence>
<organism evidence="1 2">
    <name type="scientific">Nitrospira moscoviensis</name>
    <dbReference type="NCBI Taxonomy" id="42253"/>
    <lineage>
        <taxon>Bacteria</taxon>
        <taxon>Pseudomonadati</taxon>
        <taxon>Nitrospirota</taxon>
        <taxon>Nitrospiria</taxon>
        <taxon>Nitrospirales</taxon>
        <taxon>Nitrospiraceae</taxon>
        <taxon>Nitrospira</taxon>
    </lineage>
</organism>
<dbReference type="PATRIC" id="fig|42253.5.peg.3972"/>
<reference evidence="1 2" key="1">
    <citation type="journal article" date="2015" name="Proc. Natl. Acad. Sci. U.S.A.">
        <title>Expanded metabolic versatility of ubiquitous nitrite-oxidizing bacteria from the genus Nitrospira.</title>
        <authorList>
            <person name="Koch H."/>
            <person name="Lucker S."/>
            <person name="Albertsen M."/>
            <person name="Kitzinger K."/>
            <person name="Herbold C."/>
            <person name="Spieck E."/>
            <person name="Nielsen P.H."/>
            <person name="Wagner M."/>
            <person name="Daims H."/>
        </authorList>
    </citation>
    <scope>NUCLEOTIDE SEQUENCE [LARGE SCALE GENOMIC DNA]</scope>
    <source>
        <strain evidence="1 2">NSP M-1</strain>
    </source>
</reference>
<accession>A0A0K2GHU1</accession>
<dbReference type="RefSeq" id="WP_053381274.1">
    <property type="nucleotide sequence ID" value="NZ_CP011801.1"/>
</dbReference>
<dbReference type="AlphaFoldDB" id="A0A0K2GHU1"/>
<dbReference type="Proteomes" id="UP000069205">
    <property type="component" value="Chromosome"/>
</dbReference>
<evidence type="ECO:0000313" key="1">
    <source>
        <dbReference type="EMBL" id="ALA60409.1"/>
    </source>
</evidence>
<dbReference type="STRING" id="42253.NITMOv2_4025"/>
<gene>
    <name evidence="1" type="ORF">NITMOv2_4025</name>
</gene>
<dbReference type="EMBL" id="CP011801">
    <property type="protein sequence ID" value="ALA60409.1"/>
    <property type="molecule type" value="Genomic_DNA"/>
</dbReference>
<sequence>MKTQLHWAIHHAGQAIRAFRFRAAWWWLSQRVEFATWRVRLEETVPAAGPATRRMRRPPSFQMF</sequence>
<proteinExistence type="predicted"/>
<dbReference type="KEGG" id="nmv:NITMOv2_4025"/>
<protein>
    <submittedName>
        <fullName evidence="1">Uncharacterized protein</fullName>
    </submittedName>
</protein>
<keyword evidence="2" id="KW-1185">Reference proteome</keyword>
<name>A0A0K2GHU1_NITMO</name>